<dbReference type="InterPro" id="IPR040079">
    <property type="entry name" value="Glutathione_S-Trfase"/>
</dbReference>
<dbReference type="Gene3D" id="1.20.1050.10">
    <property type="match status" value="1"/>
</dbReference>
<evidence type="ECO:0000313" key="3">
    <source>
        <dbReference type="EMBL" id="WCL53666.1"/>
    </source>
</evidence>
<feature type="domain" description="Metaxin glutathione S-transferase" evidence="1">
    <location>
        <begin position="169"/>
        <end position="229"/>
    </location>
</feature>
<dbReference type="Pfam" id="PF17172">
    <property type="entry name" value="GST_N_4"/>
    <property type="match status" value="1"/>
</dbReference>
<dbReference type="InterPro" id="IPR036249">
    <property type="entry name" value="Thioredoxin-like_sf"/>
</dbReference>
<keyword evidence="4" id="KW-1185">Reference proteome</keyword>
<evidence type="ECO:0000259" key="2">
    <source>
        <dbReference type="Pfam" id="PF17172"/>
    </source>
</evidence>
<dbReference type="CDD" id="cd03193">
    <property type="entry name" value="GST_C_Metaxin"/>
    <property type="match status" value="1"/>
</dbReference>
<proteinExistence type="predicted"/>
<dbReference type="PANTHER" id="PTHR12289">
    <property type="entry name" value="METAXIN RELATED"/>
    <property type="match status" value="1"/>
</dbReference>
<dbReference type="SFLD" id="SFLDG01200">
    <property type="entry name" value="SUF1.1"/>
    <property type="match status" value="1"/>
</dbReference>
<reference evidence="3" key="1">
    <citation type="submission" date="2023-01" db="EMBL/GenBank/DDBJ databases">
        <title>The genome sequence of Kordiimonadaceae bacterium 6D33.</title>
        <authorList>
            <person name="Liu Y."/>
        </authorList>
    </citation>
    <scope>NUCLEOTIDE SEQUENCE</scope>
    <source>
        <strain evidence="3">6D33</strain>
    </source>
</reference>
<dbReference type="InterPro" id="IPR026928">
    <property type="entry name" value="FAX/IsoI-like"/>
</dbReference>
<dbReference type="InterPro" id="IPR050931">
    <property type="entry name" value="Mito_Protein_Transport_Metaxin"/>
</dbReference>
<dbReference type="InterPro" id="IPR033468">
    <property type="entry name" value="Metaxin_GST"/>
</dbReference>
<name>A0AAE9XNY9_9PROT</name>
<accession>A0AAE9XNY9</accession>
<dbReference type="PANTHER" id="PTHR12289:SF41">
    <property type="entry name" value="FAILED AXON CONNECTIONS-RELATED"/>
    <property type="match status" value="1"/>
</dbReference>
<gene>
    <name evidence="3" type="ORF">PH603_14090</name>
</gene>
<dbReference type="GO" id="GO:0005737">
    <property type="term" value="C:cytoplasm"/>
    <property type="evidence" value="ECO:0007669"/>
    <property type="project" value="TreeGrafter"/>
</dbReference>
<dbReference type="SUPFAM" id="SSF52833">
    <property type="entry name" value="Thioredoxin-like"/>
    <property type="match status" value="1"/>
</dbReference>
<evidence type="ECO:0000313" key="4">
    <source>
        <dbReference type="Proteomes" id="UP001217500"/>
    </source>
</evidence>
<dbReference type="RefSeq" id="WP_289503185.1">
    <property type="nucleotide sequence ID" value="NZ_CP116805.1"/>
</dbReference>
<dbReference type="EMBL" id="CP116805">
    <property type="protein sequence ID" value="WCL53666.1"/>
    <property type="molecule type" value="Genomic_DNA"/>
</dbReference>
<dbReference type="InterPro" id="IPR036282">
    <property type="entry name" value="Glutathione-S-Trfase_C_sf"/>
</dbReference>
<dbReference type="SFLD" id="SFLDS00019">
    <property type="entry name" value="Glutathione_Transferase_(cytos"/>
    <property type="match status" value="1"/>
</dbReference>
<dbReference type="AlphaFoldDB" id="A0AAE9XNY9"/>
<evidence type="ECO:0000259" key="1">
    <source>
        <dbReference type="Pfam" id="PF17171"/>
    </source>
</evidence>
<dbReference type="KEGG" id="gso:PH603_14090"/>
<dbReference type="SUPFAM" id="SSF47616">
    <property type="entry name" value="GST C-terminal domain-like"/>
    <property type="match status" value="1"/>
</dbReference>
<dbReference type="Gene3D" id="3.40.30.10">
    <property type="entry name" value="Glutaredoxin"/>
    <property type="match status" value="1"/>
</dbReference>
<dbReference type="SFLD" id="SFLDG01180">
    <property type="entry name" value="SUF1"/>
    <property type="match status" value="1"/>
</dbReference>
<dbReference type="InterPro" id="IPR012336">
    <property type="entry name" value="Thioredoxin-like_fold"/>
</dbReference>
<sequence length="244" mass="27195">MTSETFTLLQFPTAPGAVNLSCFCIKAEILLQMTGATYRTDETEDFMKMPKGKFPVLRAGDKLIPDSEFIRHYLEETLSKDLDAALTRSERAVAHAFARMIEERLYWVAVYSRWVDPAVWPILKEAVFDDVPAEMRNEVADGVQKEILRDLHGHGLGRHSQEEIYGLGARDIAAIADFLGDKQWMMGPGLSSLDAVVIGLLGSIMGAGLPSPLIAEIERHPNLAWYVERGLGRFFPAVQMKKAS</sequence>
<protein>
    <submittedName>
        <fullName evidence="3">Glutathione S-transferase family protein</fullName>
    </submittedName>
</protein>
<dbReference type="Pfam" id="PF17171">
    <property type="entry name" value="GST_C_6"/>
    <property type="match status" value="1"/>
</dbReference>
<feature type="domain" description="Thioredoxin-like fold" evidence="2">
    <location>
        <begin position="23"/>
        <end position="118"/>
    </location>
</feature>
<organism evidence="3 4">
    <name type="scientific">Gimibacter soli</name>
    <dbReference type="NCBI Taxonomy" id="3024400"/>
    <lineage>
        <taxon>Bacteria</taxon>
        <taxon>Pseudomonadati</taxon>
        <taxon>Pseudomonadota</taxon>
        <taxon>Alphaproteobacteria</taxon>
        <taxon>Kordiimonadales</taxon>
        <taxon>Temperatibacteraceae</taxon>
        <taxon>Gimibacter</taxon>
    </lineage>
</organism>
<dbReference type="Proteomes" id="UP001217500">
    <property type="component" value="Chromosome"/>
</dbReference>